<dbReference type="Pfam" id="PF00078">
    <property type="entry name" value="RVT_1"/>
    <property type="match status" value="1"/>
</dbReference>
<dbReference type="Proteomes" id="UP001200034">
    <property type="component" value="Unassembled WGS sequence"/>
</dbReference>
<feature type="domain" description="Reverse transcriptase" evidence="1">
    <location>
        <begin position="6"/>
        <end position="90"/>
    </location>
</feature>
<evidence type="ECO:0000313" key="3">
    <source>
        <dbReference type="Proteomes" id="UP001200034"/>
    </source>
</evidence>
<name>A0AAD4K3T9_9MUSC</name>
<dbReference type="AlphaFoldDB" id="A0AAD4K3T9"/>
<dbReference type="PANTHER" id="PTHR33332">
    <property type="entry name" value="REVERSE TRANSCRIPTASE DOMAIN-CONTAINING PROTEIN"/>
    <property type="match status" value="1"/>
</dbReference>
<comment type="caution">
    <text evidence="2">The sequence shown here is derived from an EMBL/GenBank/DDBJ whole genome shotgun (WGS) entry which is preliminary data.</text>
</comment>
<reference evidence="2" key="1">
    <citation type="journal article" date="2021" name="Mol. Ecol. Resour.">
        <title>Phylogenomic analyses of the genus Drosophila reveals genomic signals of climate adaptation.</title>
        <authorList>
            <person name="Li F."/>
            <person name="Rane R.V."/>
            <person name="Luria V."/>
            <person name="Xiong Z."/>
            <person name="Chen J."/>
            <person name="Li Z."/>
            <person name="Catullo R.A."/>
            <person name="Griffin P.C."/>
            <person name="Schiffer M."/>
            <person name="Pearce S."/>
            <person name="Lee S.F."/>
            <person name="McElroy K."/>
            <person name="Stocker A."/>
            <person name="Shirriffs J."/>
            <person name="Cockerell F."/>
            <person name="Coppin C."/>
            <person name="Sgro C.M."/>
            <person name="Karger A."/>
            <person name="Cain J.W."/>
            <person name="Weber J.A."/>
            <person name="Santpere G."/>
            <person name="Kirschner M.W."/>
            <person name="Hoffmann A.A."/>
            <person name="Oakeshott J.G."/>
            <person name="Zhang G."/>
        </authorList>
    </citation>
    <scope>NUCLEOTIDE SEQUENCE</scope>
    <source>
        <strain evidence="2">BGI-SZ-2011g</strain>
    </source>
</reference>
<protein>
    <recommendedName>
        <fullName evidence="1">Reverse transcriptase domain-containing protein</fullName>
    </recommendedName>
</protein>
<gene>
    <name evidence="2" type="ORF">KR093_003287</name>
</gene>
<feature type="non-terminal residue" evidence="2">
    <location>
        <position position="1"/>
    </location>
</feature>
<proteinExistence type="predicted"/>
<accession>A0AAD4K3T9</accession>
<feature type="non-terminal residue" evidence="2">
    <location>
        <position position="142"/>
    </location>
</feature>
<keyword evidence="3" id="KW-1185">Reference proteome</keyword>
<evidence type="ECO:0000313" key="2">
    <source>
        <dbReference type="EMBL" id="KAH8373685.1"/>
    </source>
</evidence>
<sequence>IPISRQLTTSTFADDTAILSRSRCPKQATAQLAAHLVAVEKWLSDWRIEVNEQKCKHVTFTLNRQDCPPLTLNNTVVPIATEVTYLGVHLDRRLTWRSHIEAKRTHVKLKAKSLHWLINSRSPLRLDYKVLLYNTVFKPIWM</sequence>
<dbReference type="EMBL" id="JAJJHW010002314">
    <property type="protein sequence ID" value="KAH8373685.1"/>
    <property type="molecule type" value="Genomic_DNA"/>
</dbReference>
<evidence type="ECO:0000259" key="1">
    <source>
        <dbReference type="Pfam" id="PF00078"/>
    </source>
</evidence>
<dbReference type="InterPro" id="IPR000477">
    <property type="entry name" value="RT_dom"/>
</dbReference>
<organism evidence="2 3">
    <name type="scientific">Drosophila rubida</name>
    <dbReference type="NCBI Taxonomy" id="30044"/>
    <lineage>
        <taxon>Eukaryota</taxon>
        <taxon>Metazoa</taxon>
        <taxon>Ecdysozoa</taxon>
        <taxon>Arthropoda</taxon>
        <taxon>Hexapoda</taxon>
        <taxon>Insecta</taxon>
        <taxon>Pterygota</taxon>
        <taxon>Neoptera</taxon>
        <taxon>Endopterygota</taxon>
        <taxon>Diptera</taxon>
        <taxon>Brachycera</taxon>
        <taxon>Muscomorpha</taxon>
        <taxon>Ephydroidea</taxon>
        <taxon>Drosophilidae</taxon>
        <taxon>Drosophila</taxon>
    </lineage>
</organism>